<evidence type="ECO:0000256" key="8">
    <source>
        <dbReference type="SAM" id="Phobius"/>
    </source>
</evidence>
<feature type="transmembrane region" description="Helical" evidence="8">
    <location>
        <begin position="309"/>
        <end position="330"/>
    </location>
</feature>
<evidence type="ECO:0000256" key="6">
    <source>
        <dbReference type="ARBA" id="ARBA00023136"/>
    </source>
</evidence>
<feature type="transmembrane region" description="Helical" evidence="8">
    <location>
        <begin position="154"/>
        <end position="171"/>
    </location>
</feature>
<feature type="transmembrane region" description="Helical" evidence="8">
    <location>
        <begin position="66"/>
        <end position="84"/>
    </location>
</feature>
<dbReference type="PRINTS" id="PR00171">
    <property type="entry name" value="SUGRTRNSPORT"/>
</dbReference>
<feature type="transmembrane region" description="Helical" evidence="8">
    <location>
        <begin position="124"/>
        <end position="142"/>
    </location>
</feature>
<keyword evidence="4 8" id="KW-0812">Transmembrane</keyword>
<evidence type="ECO:0000313" key="10">
    <source>
        <dbReference type="EMBL" id="NKI43628.1"/>
    </source>
</evidence>
<keyword evidence="3 7" id="KW-0813">Transport</keyword>
<comment type="similarity">
    <text evidence="2 7">Belongs to the major facilitator superfamily. Sugar transporter (TC 2.A.1.1) family.</text>
</comment>
<feature type="transmembrane region" description="Helical" evidence="8">
    <location>
        <begin position="410"/>
        <end position="427"/>
    </location>
</feature>
<accession>A0ABX1H6C2</accession>
<reference evidence="10 11" key="1">
    <citation type="submission" date="2020-04" db="EMBL/GenBank/DDBJ databases">
        <title>Phylogenetic Diversity and Antibacterial Activity against Ralstonia solanacearum of Endophytic Actinomycete Isolated from Moss.</title>
        <authorList>
            <person name="Zhuang X."/>
        </authorList>
    </citation>
    <scope>NUCLEOTIDE SEQUENCE [LARGE SCALE GENOMIC DNA]</scope>
    <source>
        <strain evidence="10 11">LD120</strain>
    </source>
</reference>
<evidence type="ECO:0000256" key="7">
    <source>
        <dbReference type="RuleBase" id="RU003346"/>
    </source>
</evidence>
<evidence type="ECO:0000259" key="9">
    <source>
        <dbReference type="PROSITE" id="PS50850"/>
    </source>
</evidence>
<proteinExistence type="inferred from homology"/>
<feature type="transmembrane region" description="Helical" evidence="8">
    <location>
        <begin position="337"/>
        <end position="358"/>
    </location>
</feature>
<keyword evidence="5 8" id="KW-1133">Transmembrane helix</keyword>
<feature type="transmembrane region" description="Helical" evidence="8">
    <location>
        <begin position="271"/>
        <end position="294"/>
    </location>
</feature>
<keyword evidence="6 8" id="KW-0472">Membrane</keyword>
<dbReference type="InterPro" id="IPR036259">
    <property type="entry name" value="MFS_trans_sf"/>
</dbReference>
<dbReference type="NCBIfam" id="TIGR00879">
    <property type="entry name" value="SP"/>
    <property type="match status" value="1"/>
</dbReference>
<dbReference type="Proteomes" id="UP000772196">
    <property type="component" value="Unassembled WGS sequence"/>
</dbReference>
<dbReference type="PROSITE" id="PS50850">
    <property type="entry name" value="MFS"/>
    <property type="match status" value="1"/>
</dbReference>
<feature type="transmembrane region" description="Helical" evidence="8">
    <location>
        <begin position="29"/>
        <end position="54"/>
    </location>
</feature>
<dbReference type="PROSITE" id="PS00216">
    <property type="entry name" value="SUGAR_TRANSPORT_1"/>
    <property type="match status" value="1"/>
</dbReference>
<dbReference type="SUPFAM" id="SSF103473">
    <property type="entry name" value="MFS general substrate transporter"/>
    <property type="match status" value="1"/>
</dbReference>
<comment type="caution">
    <text evidence="10">The sequence shown here is derived from an EMBL/GenBank/DDBJ whole genome shotgun (WGS) entry which is preliminary data.</text>
</comment>
<feature type="transmembrane region" description="Helical" evidence="8">
    <location>
        <begin position="364"/>
        <end position="389"/>
    </location>
</feature>
<evidence type="ECO:0000256" key="4">
    <source>
        <dbReference type="ARBA" id="ARBA00022692"/>
    </source>
</evidence>
<dbReference type="Pfam" id="PF00083">
    <property type="entry name" value="Sugar_tr"/>
    <property type="match status" value="1"/>
</dbReference>
<feature type="transmembrane region" description="Helical" evidence="8">
    <location>
        <begin position="183"/>
        <end position="202"/>
    </location>
</feature>
<dbReference type="InterPro" id="IPR005828">
    <property type="entry name" value="MFS_sugar_transport-like"/>
</dbReference>
<dbReference type="RefSeq" id="WP_168541253.1">
    <property type="nucleotide sequence ID" value="NZ_JAAWWP010000013.1"/>
</dbReference>
<gene>
    <name evidence="10" type="ORF">HFV08_20740</name>
</gene>
<protein>
    <submittedName>
        <fullName evidence="10">Sugar porter family MFS transporter</fullName>
    </submittedName>
</protein>
<dbReference type="PANTHER" id="PTHR48020">
    <property type="entry name" value="PROTON MYO-INOSITOL COTRANSPORTER"/>
    <property type="match status" value="1"/>
</dbReference>
<dbReference type="EMBL" id="JAAWWP010000013">
    <property type="protein sequence ID" value="NKI43628.1"/>
    <property type="molecule type" value="Genomic_DNA"/>
</dbReference>
<evidence type="ECO:0000256" key="5">
    <source>
        <dbReference type="ARBA" id="ARBA00022989"/>
    </source>
</evidence>
<dbReference type="InterPro" id="IPR005829">
    <property type="entry name" value="Sugar_transporter_CS"/>
</dbReference>
<dbReference type="InterPro" id="IPR050814">
    <property type="entry name" value="Myo-inositol_Transporter"/>
</dbReference>
<feature type="transmembrane region" description="Helical" evidence="8">
    <location>
        <begin position="96"/>
        <end position="118"/>
    </location>
</feature>
<sequence length="482" mass="51691">MTSQTNTQTGEDEDPVHLSERGMARARRWAWMIALGGFLFGYDTGVVSGALLFVRREFDLNSFEQGSVVSILLLGAMVGALGAGRVADRLGRRRTLALEGVVFALGTVIVVTATGYPMLLAGRIVLGLAIGGASATVPLYLSEVSPPQIRGRNLTLNQLMITTGILVSYLVDLALASSGEWRWMFGAGLVPAFALVLCCTRLPESPSWLIARGRADEAQRAMRLVTEDEAGAAALVERFRRRDEREARAAESAHVHGKGWRVLLAAPFRPALVVGLTVAAVQQLGGINTIIYYAPTIIENTGLTASNSIFYSVFIGLINLAMTLVAVRFVDRKGRRPLMLFSLTGMLLTLILMGLAFVADFSSVIALVFMVLYIASFAAGLGPVFWVLVGEVFPPSVRAVGSSAATSVNWLANFTVGLVFLPLADAIGQGETFWIFAGVCAFGLWFVARYVPETRGASPEEIQEGLAKRFHREGGTSAGRGA</sequence>
<evidence type="ECO:0000313" key="11">
    <source>
        <dbReference type="Proteomes" id="UP000772196"/>
    </source>
</evidence>
<dbReference type="PANTHER" id="PTHR48020:SF12">
    <property type="entry name" value="PROTON MYO-INOSITOL COTRANSPORTER"/>
    <property type="match status" value="1"/>
</dbReference>
<dbReference type="PROSITE" id="PS00217">
    <property type="entry name" value="SUGAR_TRANSPORT_2"/>
    <property type="match status" value="1"/>
</dbReference>
<dbReference type="Gene3D" id="1.20.1250.20">
    <property type="entry name" value="MFS general substrate transporter like domains"/>
    <property type="match status" value="1"/>
</dbReference>
<dbReference type="InterPro" id="IPR020846">
    <property type="entry name" value="MFS_dom"/>
</dbReference>
<comment type="subcellular location">
    <subcellularLocation>
        <location evidence="1">Cell membrane</location>
        <topology evidence="1">Multi-pass membrane protein</topology>
    </subcellularLocation>
</comment>
<dbReference type="InterPro" id="IPR003663">
    <property type="entry name" value="Sugar/inositol_transpt"/>
</dbReference>
<organism evidence="10 11">
    <name type="scientific">Streptomyces physcomitrii</name>
    <dbReference type="NCBI Taxonomy" id="2724184"/>
    <lineage>
        <taxon>Bacteria</taxon>
        <taxon>Bacillati</taxon>
        <taxon>Actinomycetota</taxon>
        <taxon>Actinomycetes</taxon>
        <taxon>Kitasatosporales</taxon>
        <taxon>Streptomycetaceae</taxon>
        <taxon>Streptomyces</taxon>
    </lineage>
</organism>
<feature type="transmembrane region" description="Helical" evidence="8">
    <location>
        <begin position="433"/>
        <end position="451"/>
    </location>
</feature>
<keyword evidence="11" id="KW-1185">Reference proteome</keyword>
<name>A0ABX1H6C2_9ACTN</name>
<feature type="domain" description="Major facilitator superfamily (MFS) profile" evidence="9">
    <location>
        <begin position="29"/>
        <end position="455"/>
    </location>
</feature>
<evidence type="ECO:0000256" key="2">
    <source>
        <dbReference type="ARBA" id="ARBA00010992"/>
    </source>
</evidence>
<evidence type="ECO:0000256" key="1">
    <source>
        <dbReference type="ARBA" id="ARBA00004651"/>
    </source>
</evidence>
<evidence type="ECO:0000256" key="3">
    <source>
        <dbReference type="ARBA" id="ARBA00022448"/>
    </source>
</evidence>